<dbReference type="Gene3D" id="3.30.1360.40">
    <property type="match status" value="1"/>
</dbReference>
<keyword evidence="2" id="KW-0378">Hydrolase</keyword>
<dbReference type="PANTHER" id="PTHR34698">
    <property type="entry name" value="5-OXOPROLINASE SUBUNIT B"/>
    <property type="match status" value="1"/>
</dbReference>
<evidence type="ECO:0000256" key="1">
    <source>
        <dbReference type="ARBA" id="ARBA00022741"/>
    </source>
</evidence>
<dbReference type="OrthoDB" id="9778567at2"/>
<evidence type="ECO:0000313" key="6">
    <source>
        <dbReference type="Proteomes" id="UP000244162"/>
    </source>
</evidence>
<evidence type="ECO:0000313" key="5">
    <source>
        <dbReference type="EMBL" id="PTQ11575.1"/>
    </source>
</evidence>
<gene>
    <name evidence="5" type="ORF">CLG96_09095</name>
</gene>
<dbReference type="InterPro" id="IPR029000">
    <property type="entry name" value="Cyclophilin-like_dom_sf"/>
</dbReference>
<organism evidence="5 6">
    <name type="scientific">Sphingomonas oleivorans</name>
    <dbReference type="NCBI Taxonomy" id="1735121"/>
    <lineage>
        <taxon>Bacteria</taxon>
        <taxon>Pseudomonadati</taxon>
        <taxon>Pseudomonadota</taxon>
        <taxon>Alphaproteobacteria</taxon>
        <taxon>Sphingomonadales</taxon>
        <taxon>Sphingomonadaceae</taxon>
        <taxon>Sphingomonas</taxon>
    </lineage>
</organism>
<dbReference type="RefSeq" id="WP_107967568.1">
    <property type="nucleotide sequence ID" value="NZ_NWBU01000007.1"/>
</dbReference>
<reference evidence="5 6" key="1">
    <citation type="submission" date="2017-09" db="EMBL/GenBank/DDBJ databases">
        <title>Sphingomonas panjinensis sp.nov., isolated from oil-contaminated soil.</title>
        <authorList>
            <person name="Wang L."/>
            <person name="Chen L."/>
        </authorList>
    </citation>
    <scope>NUCLEOTIDE SEQUENCE [LARGE SCALE GENOMIC DNA]</scope>
    <source>
        <strain evidence="5 6">FW-11</strain>
    </source>
</reference>
<dbReference type="GO" id="GO:0005524">
    <property type="term" value="F:ATP binding"/>
    <property type="evidence" value="ECO:0007669"/>
    <property type="project" value="UniProtKB-KW"/>
</dbReference>
<dbReference type="GO" id="GO:0016787">
    <property type="term" value="F:hydrolase activity"/>
    <property type="evidence" value="ECO:0007669"/>
    <property type="project" value="UniProtKB-KW"/>
</dbReference>
<comment type="caution">
    <text evidence="5">The sequence shown here is derived from an EMBL/GenBank/DDBJ whole genome shotgun (WGS) entry which is preliminary data.</text>
</comment>
<dbReference type="Pfam" id="PF02682">
    <property type="entry name" value="CT_C_D"/>
    <property type="match status" value="1"/>
</dbReference>
<evidence type="ECO:0000256" key="3">
    <source>
        <dbReference type="ARBA" id="ARBA00022840"/>
    </source>
</evidence>
<dbReference type="EMBL" id="NWBU01000007">
    <property type="protein sequence ID" value="PTQ11575.1"/>
    <property type="molecule type" value="Genomic_DNA"/>
</dbReference>
<keyword evidence="5" id="KW-0418">Kinase</keyword>
<dbReference type="PANTHER" id="PTHR34698:SF2">
    <property type="entry name" value="5-OXOPROLINASE SUBUNIT B"/>
    <property type="match status" value="1"/>
</dbReference>
<name>A0A2T5FYI4_9SPHN</name>
<feature type="domain" description="Carboxyltransferase" evidence="4">
    <location>
        <begin position="9"/>
        <end position="209"/>
    </location>
</feature>
<evidence type="ECO:0000259" key="4">
    <source>
        <dbReference type="SMART" id="SM00796"/>
    </source>
</evidence>
<sequence length="230" mass="25114">MTTIGPSFPRLRAVGDSGLLVEFGDRIDKAVHNRLLAFDAALQADPFIGFTEAVPAYASILVGYDPLLTEPSAVEAHVARLLDHCGTVDVPHRLHELAVCYDREFAPDLPALAERAGLSVETAIAAHLAGDYRVFLYGFAPGYAYLGGVPEAIRLPRKAEPVRDVPAGSLIVAGPQCIVTTLTMPTGWWIIGRSPTPILRAQAERPFLFDVGDRVRFRRIDRAEYERLAP</sequence>
<evidence type="ECO:0000256" key="2">
    <source>
        <dbReference type="ARBA" id="ARBA00022801"/>
    </source>
</evidence>
<proteinExistence type="predicted"/>
<protein>
    <submittedName>
        <fullName evidence="5">Kinase</fullName>
    </submittedName>
</protein>
<keyword evidence="6" id="KW-1185">Reference proteome</keyword>
<keyword evidence="3" id="KW-0067">ATP-binding</keyword>
<keyword evidence="1" id="KW-0547">Nucleotide-binding</keyword>
<keyword evidence="5" id="KW-0808">Transferase</keyword>
<dbReference type="SMART" id="SM00796">
    <property type="entry name" value="AHS1"/>
    <property type="match status" value="1"/>
</dbReference>
<dbReference type="Gene3D" id="2.40.100.10">
    <property type="entry name" value="Cyclophilin-like"/>
    <property type="match status" value="1"/>
</dbReference>
<dbReference type="SUPFAM" id="SSF160467">
    <property type="entry name" value="PH0987 N-terminal domain-like"/>
    <property type="match status" value="1"/>
</dbReference>
<dbReference type="GO" id="GO:0016301">
    <property type="term" value="F:kinase activity"/>
    <property type="evidence" value="ECO:0007669"/>
    <property type="project" value="UniProtKB-KW"/>
</dbReference>
<dbReference type="InterPro" id="IPR010016">
    <property type="entry name" value="PxpB"/>
</dbReference>
<dbReference type="AlphaFoldDB" id="A0A2T5FYI4"/>
<accession>A0A2T5FYI4</accession>
<dbReference type="InterPro" id="IPR003833">
    <property type="entry name" value="CT_C_D"/>
</dbReference>
<dbReference type="SUPFAM" id="SSF50891">
    <property type="entry name" value="Cyclophilin-like"/>
    <property type="match status" value="1"/>
</dbReference>
<dbReference type="Proteomes" id="UP000244162">
    <property type="component" value="Unassembled WGS sequence"/>
</dbReference>